<dbReference type="Pfam" id="PF01965">
    <property type="entry name" value="DJ-1_PfpI"/>
    <property type="match status" value="1"/>
</dbReference>
<evidence type="ECO:0000313" key="3">
    <source>
        <dbReference type="Proteomes" id="UP001302602"/>
    </source>
</evidence>
<gene>
    <name evidence="2" type="ORF">N657DRAFT_652762</name>
</gene>
<dbReference type="PANTHER" id="PTHR43130">
    <property type="entry name" value="ARAC-FAMILY TRANSCRIPTIONAL REGULATOR"/>
    <property type="match status" value="1"/>
</dbReference>
<dbReference type="Proteomes" id="UP001302602">
    <property type="component" value="Unassembled WGS sequence"/>
</dbReference>
<protein>
    <recommendedName>
        <fullName evidence="1">DJ-1/PfpI domain-containing protein</fullName>
    </recommendedName>
</protein>
<reference evidence="2" key="2">
    <citation type="submission" date="2023-05" db="EMBL/GenBank/DDBJ databases">
        <authorList>
            <consortium name="Lawrence Berkeley National Laboratory"/>
            <person name="Steindorff A."/>
            <person name="Hensen N."/>
            <person name="Bonometti L."/>
            <person name="Westerberg I."/>
            <person name="Brannstrom I.O."/>
            <person name="Guillou S."/>
            <person name="Cros-Aarteil S."/>
            <person name="Calhoun S."/>
            <person name="Haridas S."/>
            <person name="Kuo A."/>
            <person name="Mondo S."/>
            <person name="Pangilinan J."/>
            <person name="Riley R."/>
            <person name="Labutti K."/>
            <person name="Andreopoulos B."/>
            <person name="Lipzen A."/>
            <person name="Chen C."/>
            <person name="Yanf M."/>
            <person name="Daum C."/>
            <person name="Ng V."/>
            <person name="Clum A."/>
            <person name="Ohm R."/>
            <person name="Martin F."/>
            <person name="Silar P."/>
            <person name="Natvig D."/>
            <person name="Lalanne C."/>
            <person name="Gautier V."/>
            <person name="Ament-Velasquez S.L."/>
            <person name="Kruys A."/>
            <person name="Hutchinson M.I."/>
            <person name="Powell A.J."/>
            <person name="Barry K."/>
            <person name="Miller A.N."/>
            <person name="Grigoriev I.V."/>
            <person name="Debuchy R."/>
            <person name="Gladieux P."/>
            <person name="Thoren M.H."/>
            <person name="Johannesson H."/>
        </authorList>
    </citation>
    <scope>NUCLEOTIDE SEQUENCE</scope>
    <source>
        <strain evidence="2">CBS 731.68</strain>
    </source>
</reference>
<dbReference type="GeneID" id="87831099"/>
<accession>A0AAN6UB09</accession>
<evidence type="ECO:0000259" key="1">
    <source>
        <dbReference type="Pfam" id="PF01965"/>
    </source>
</evidence>
<proteinExistence type="predicted"/>
<dbReference type="PANTHER" id="PTHR43130:SF7">
    <property type="entry name" value="DJ-1_PFPI DOMAIN-CONTAINING PROTEIN"/>
    <property type="match status" value="1"/>
</dbReference>
<name>A0AAN6UB09_9PEZI</name>
<reference evidence="2" key="1">
    <citation type="journal article" date="2023" name="Mol. Phylogenet. Evol.">
        <title>Genome-scale phylogeny and comparative genomics of the fungal order Sordariales.</title>
        <authorList>
            <person name="Hensen N."/>
            <person name="Bonometti L."/>
            <person name="Westerberg I."/>
            <person name="Brannstrom I.O."/>
            <person name="Guillou S."/>
            <person name="Cros-Aarteil S."/>
            <person name="Calhoun S."/>
            <person name="Haridas S."/>
            <person name="Kuo A."/>
            <person name="Mondo S."/>
            <person name="Pangilinan J."/>
            <person name="Riley R."/>
            <person name="LaButti K."/>
            <person name="Andreopoulos B."/>
            <person name="Lipzen A."/>
            <person name="Chen C."/>
            <person name="Yan M."/>
            <person name="Daum C."/>
            <person name="Ng V."/>
            <person name="Clum A."/>
            <person name="Steindorff A."/>
            <person name="Ohm R.A."/>
            <person name="Martin F."/>
            <person name="Silar P."/>
            <person name="Natvig D.O."/>
            <person name="Lalanne C."/>
            <person name="Gautier V."/>
            <person name="Ament-Velasquez S.L."/>
            <person name="Kruys A."/>
            <person name="Hutchinson M.I."/>
            <person name="Powell A.J."/>
            <person name="Barry K."/>
            <person name="Miller A.N."/>
            <person name="Grigoriev I.V."/>
            <person name="Debuchy R."/>
            <person name="Gladieux P."/>
            <person name="Hiltunen Thoren M."/>
            <person name="Johannesson H."/>
        </authorList>
    </citation>
    <scope>NUCLEOTIDE SEQUENCE</scope>
    <source>
        <strain evidence="2">CBS 731.68</strain>
    </source>
</reference>
<dbReference type="Gene3D" id="3.40.50.880">
    <property type="match status" value="1"/>
</dbReference>
<sequence length="200" mass="21788">MATTSRKTIRIGVFIPIECQLLDFACVDILGSMSYEYLTWVKEFAPQPIVDLAPSVRISYISRVQPGQPIPLTSSARVICTHHISDTEVQPGQLDIVMIPGPDPLSNFDDIKDATDWLAAHAARPETDILSICTGIYLCGAAGLLKGKKACGPRGLQGHLAKKFEGVQWVGEGLRWVRDGNLWSSGESCYAQPFVLSSLS</sequence>
<keyword evidence="3" id="KW-1185">Reference proteome</keyword>
<comment type="caution">
    <text evidence="2">The sequence shown here is derived from an EMBL/GenBank/DDBJ whole genome shotgun (WGS) entry which is preliminary data.</text>
</comment>
<dbReference type="InterPro" id="IPR029062">
    <property type="entry name" value="Class_I_gatase-like"/>
</dbReference>
<organism evidence="2 3">
    <name type="scientific">Parathielavia appendiculata</name>
    <dbReference type="NCBI Taxonomy" id="2587402"/>
    <lineage>
        <taxon>Eukaryota</taxon>
        <taxon>Fungi</taxon>
        <taxon>Dikarya</taxon>
        <taxon>Ascomycota</taxon>
        <taxon>Pezizomycotina</taxon>
        <taxon>Sordariomycetes</taxon>
        <taxon>Sordariomycetidae</taxon>
        <taxon>Sordariales</taxon>
        <taxon>Chaetomiaceae</taxon>
        <taxon>Parathielavia</taxon>
    </lineage>
</organism>
<dbReference type="EMBL" id="MU853223">
    <property type="protein sequence ID" value="KAK4129340.1"/>
    <property type="molecule type" value="Genomic_DNA"/>
</dbReference>
<dbReference type="RefSeq" id="XP_062653111.1">
    <property type="nucleotide sequence ID" value="XM_062794330.1"/>
</dbReference>
<dbReference type="SUPFAM" id="SSF52317">
    <property type="entry name" value="Class I glutamine amidotransferase-like"/>
    <property type="match status" value="1"/>
</dbReference>
<dbReference type="AlphaFoldDB" id="A0AAN6UB09"/>
<dbReference type="InterPro" id="IPR002818">
    <property type="entry name" value="DJ-1/PfpI"/>
</dbReference>
<evidence type="ECO:0000313" key="2">
    <source>
        <dbReference type="EMBL" id="KAK4129340.1"/>
    </source>
</evidence>
<dbReference type="InterPro" id="IPR052158">
    <property type="entry name" value="INH-QAR"/>
</dbReference>
<feature type="domain" description="DJ-1/PfpI" evidence="1">
    <location>
        <begin position="61"/>
        <end position="196"/>
    </location>
</feature>